<keyword evidence="2" id="KW-1185">Reference proteome</keyword>
<reference evidence="1 2" key="1">
    <citation type="journal article" date="2023" name="Plants (Basel)">
        <title>Bridging the Gap: Combining Genomics and Transcriptomics Approaches to Understand Stylosanthes scabra, an Orphan Legume from the Brazilian Caatinga.</title>
        <authorList>
            <person name="Ferreira-Neto J.R.C."/>
            <person name="da Silva M.D."/>
            <person name="Binneck E."/>
            <person name="de Melo N.F."/>
            <person name="da Silva R.H."/>
            <person name="de Melo A.L.T.M."/>
            <person name="Pandolfi V."/>
            <person name="Bustamante F.O."/>
            <person name="Brasileiro-Vidal A.C."/>
            <person name="Benko-Iseppon A.M."/>
        </authorList>
    </citation>
    <scope>NUCLEOTIDE SEQUENCE [LARGE SCALE GENOMIC DNA]</scope>
    <source>
        <tissue evidence="1">Leaves</tissue>
    </source>
</reference>
<proteinExistence type="predicted"/>
<dbReference type="PANTHER" id="PTHR37227:SF2">
    <property type="entry name" value="OS01G0219000 PROTEIN"/>
    <property type="match status" value="1"/>
</dbReference>
<dbReference type="PANTHER" id="PTHR37227">
    <property type="entry name" value="OS01G0219000 PROTEIN"/>
    <property type="match status" value="1"/>
</dbReference>
<dbReference type="Proteomes" id="UP001341840">
    <property type="component" value="Unassembled WGS sequence"/>
</dbReference>
<accession>A0ABU6VVB1</accession>
<evidence type="ECO:0000313" key="2">
    <source>
        <dbReference type="Proteomes" id="UP001341840"/>
    </source>
</evidence>
<name>A0ABU6VVB1_9FABA</name>
<comment type="caution">
    <text evidence="1">The sequence shown here is derived from an EMBL/GenBank/DDBJ whole genome shotgun (WGS) entry which is preliminary data.</text>
</comment>
<sequence>MEDVITEAPPPSRFLDEDLNTFTPPFPPLTPLPSFHFPEQQQQPLTPKLLIIPLSPISLSLFHPHLLPPSAPILASLTLNNTNTITLSRLTSNSLLLSVPFPIPSHHSHAIAKTLIGHQIRPQSVLLFDSLVPSNHRGRLPSDEAVAFKLDTSAERKAADGEKILEGVEYYPSGSVVDGLAAAILARCQLLNLRAGLCVSWPEFDRSVMALIENLLRNGVLRGCDDLRFGDHVMRFGRKKGRGFESELYT</sequence>
<protein>
    <submittedName>
        <fullName evidence="1">Uncharacterized protein</fullName>
    </submittedName>
</protein>
<organism evidence="1 2">
    <name type="scientific">Stylosanthes scabra</name>
    <dbReference type="NCBI Taxonomy" id="79078"/>
    <lineage>
        <taxon>Eukaryota</taxon>
        <taxon>Viridiplantae</taxon>
        <taxon>Streptophyta</taxon>
        <taxon>Embryophyta</taxon>
        <taxon>Tracheophyta</taxon>
        <taxon>Spermatophyta</taxon>
        <taxon>Magnoliopsida</taxon>
        <taxon>eudicotyledons</taxon>
        <taxon>Gunneridae</taxon>
        <taxon>Pentapetalae</taxon>
        <taxon>rosids</taxon>
        <taxon>fabids</taxon>
        <taxon>Fabales</taxon>
        <taxon>Fabaceae</taxon>
        <taxon>Papilionoideae</taxon>
        <taxon>50 kb inversion clade</taxon>
        <taxon>dalbergioids sensu lato</taxon>
        <taxon>Dalbergieae</taxon>
        <taxon>Pterocarpus clade</taxon>
        <taxon>Stylosanthes</taxon>
    </lineage>
</organism>
<gene>
    <name evidence="1" type="ORF">PIB30_099470</name>
</gene>
<dbReference type="EMBL" id="JASCZI010153700">
    <property type="protein sequence ID" value="MED6177577.1"/>
    <property type="molecule type" value="Genomic_DNA"/>
</dbReference>
<evidence type="ECO:0000313" key="1">
    <source>
        <dbReference type="EMBL" id="MED6177577.1"/>
    </source>
</evidence>